<reference evidence="2" key="2">
    <citation type="submission" date="2010-07" db="EMBL/GenBank/DDBJ databases">
        <authorList>
            <consortium name="The Broad Institute Genome Sequencing Platform"/>
            <consortium name="Broad Institute Genome Sequencing Center for Infectious Disease"/>
            <person name="Ma L.-J."/>
            <person name="Dead R."/>
            <person name="Young S."/>
            <person name="Zeng Q."/>
            <person name="Koehrsen M."/>
            <person name="Alvarado L."/>
            <person name="Berlin A."/>
            <person name="Chapman S.B."/>
            <person name="Chen Z."/>
            <person name="Freedman E."/>
            <person name="Gellesch M."/>
            <person name="Goldberg J."/>
            <person name="Griggs A."/>
            <person name="Gujja S."/>
            <person name="Heilman E.R."/>
            <person name="Heiman D."/>
            <person name="Hepburn T."/>
            <person name="Howarth C."/>
            <person name="Jen D."/>
            <person name="Larson L."/>
            <person name="Mehta T."/>
            <person name="Neiman D."/>
            <person name="Pearson M."/>
            <person name="Roberts A."/>
            <person name="Saif S."/>
            <person name="Shea T."/>
            <person name="Shenoy N."/>
            <person name="Sisk P."/>
            <person name="Stolte C."/>
            <person name="Sykes S."/>
            <person name="Walk T."/>
            <person name="White J."/>
            <person name="Yandava C."/>
            <person name="Haas B."/>
            <person name="Nusbaum C."/>
            <person name="Birren B."/>
        </authorList>
    </citation>
    <scope>NUCLEOTIDE SEQUENCE</scope>
    <source>
        <strain evidence="2">R3-111a-1</strain>
    </source>
</reference>
<organism evidence="2">
    <name type="scientific">Gaeumannomyces tritici (strain R3-111a-1)</name>
    <name type="common">Wheat and barley take-all root rot fungus</name>
    <name type="synonym">Gaeumannomyces graminis var. tritici</name>
    <dbReference type="NCBI Taxonomy" id="644352"/>
    <lineage>
        <taxon>Eukaryota</taxon>
        <taxon>Fungi</taxon>
        <taxon>Dikarya</taxon>
        <taxon>Ascomycota</taxon>
        <taxon>Pezizomycotina</taxon>
        <taxon>Sordariomycetes</taxon>
        <taxon>Sordariomycetidae</taxon>
        <taxon>Magnaporthales</taxon>
        <taxon>Magnaporthaceae</taxon>
        <taxon>Gaeumannomyces</taxon>
    </lineage>
</organism>
<dbReference type="STRING" id="644352.J3P1P8"/>
<dbReference type="EnsemblFungi" id="EJT73590">
    <property type="protein sequence ID" value="EJT73590"/>
    <property type="gene ID" value="GGTG_07446"/>
</dbReference>
<protein>
    <recommendedName>
        <fullName evidence="5">Zn(2)-C6 fungal-type domain-containing protein</fullName>
    </recommendedName>
</protein>
<reference evidence="3" key="4">
    <citation type="journal article" date="2015" name="G3 (Bethesda)">
        <title>Genome sequences of three phytopathogenic species of the Magnaporthaceae family of fungi.</title>
        <authorList>
            <person name="Okagaki L.H."/>
            <person name="Nunes C.C."/>
            <person name="Sailsbery J."/>
            <person name="Clay B."/>
            <person name="Brown D."/>
            <person name="John T."/>
            <person name="Oh Y."/>
            <person name="Young N."/>
            <person name="Fitzgerald M."/>
            <person name="Haas B.J."/>
            <person name="Zeng Q."/>
            <person name="Young S."/>
            <person name="Adiconis X."/>
            <person name="Fan L."/>
            <person name="Levin J.Z."/>
            <person name="Mitchell T.K."/>
            <person name="Okubara P.A."/>
            <person name="Farman M.L."/>
            <person name="Kohn L.M."/>
            <person name="Birren B."/>
            <person name="Ma L.-J."/>
            <person name="Dean R.A."/>
        </authorList>
    </citation>
    <scope>NUCLEOTIDE SEQUENCE</scope>
    <source>
        <strain evidence="3">R3-111a-1</strain>
    </source>
</reference>
<evidence type="ECO:0000313" key="2">
    <source>
        <dbReference type="EMBL" id="EJT73590.1"/>
    </source>
</evidence>
<dbReference type="VEuPathDB" id="FungiDB:GGTG_07446"/>
<evidence type="ECO:0000313" key="4">
    <source>
        <dbReference type="Proteomes" id="UP000006039"/>
    </source>
</evidence>
<evidence type="ECO:0000313" key="3">
    <source>
        <dbReference type="EnsemblFungi" id="EJT73590"/>
    </source>
</evidence>
<accession>J3P1P8</accession>
<dbReference type="OrthoDB" id="1924787at2759"/>
<evidence type="ECO:0000256" key="1">
    <source>
        <dbReference type="SAM" id="MobiDB-lite"/>
    </source>
</evidence>
<reference evidence="2" key="3">
    <citation type="submission" date="2010-09" db="EMBL/GenBank/DDBJ databases">
        <title>Annotation of Gaeumannomyces graminis var. tritici R3-111a-1.</title>
        <authorList>
            <consortium name="The Broad Institute Genome Sequencing Platform"/>
            <person name="Ma L.-J."/>
            <person name="Dead R."/>
            <person name="Young S.K."/>
            <person name="Zeng Q."/>
            <person name="Gargeya S."/>
            <person name="Fitzgerald M."/>
            <person name="Haas B."/>
            <person name="Abouelleil A."/>
            <person name="Alvarado L."/>
            <person name="Arachchi H.M."/>
            <person name="Berlin A."/>
            <person name="Brown A."/>
            <person name="Chapman S.B."/>
            <person name="Chen Z."/>
            <person name="Dunbar C."/>
            <person name="Freedman E."/>
            <person name="Gearin G."/>
            <person name="Gellesch M."/>
            <person name="Goldberg J."/>
            <person name="Griggs A."/>
            <person name="Gujja S."/>
            <person name="Heiman D."/>
            <person name="Howarth C."/>
            <person name="Larson L."/>
            <person name="Lui A."/>
            <person name="MacDonald P.J.P."/>
            <person name="Mehta T."/>
            <person name="Montmayeur A."/>
            <person name="Murphy C."/>
            <person name="Neiman D."/>
            <person name="Pearson M."/>
            <person name="Priest M."/>
            <person name="Roberts A."/>
            <person name="Saif S."/>
            <person name="Shea T."/>
            <person name="Shenoy N."/>
            <person name="Sisk P."/>
            <person name="Stolte C."/>
            <person name="Sykes S."/>
            <person name="Yandava C."/>
            <person name="Wortman J."/>
            <person name="Nusbaum C."/>
            <person name="Birren B."/>
        </authorList>
    </citation>
    <scope>NUCLEOTIDE SEQUENCE</scope>
    <source>
        <strain evidence="2">R3-111a-1</strain>
    </source>
</reference>
<dbReference type="AlphaFoldDB" id="J3P1P8"/>
<dbReference type="HOGENOM" id="CLU_1277686_0_0_1"/>
<keyword evidence="4" id="KW-1185">Reference proteome</keyword>
<dbReference type="Proteomes" id="UP000006039">
    <property type="component" value="Unassembled WGS sequence"/>
</dbReference>
<feature type="region of interest" description="Disordered" evidence="1">
    <location>
        <begin position="52"/>
        <end position="71"/>
    </location>
</feature>
<name>J3P1P8_GAET3</name>
<dbReference type="CDD" id="cd12148">
    <property type="entry name" value="fungal_TF_MHR"/>
    <property type="match status" value="1"/>
</dbReference>
<proteinExistence type="predicted"/>
<dbReference type="GeneID" id="20347904"/>
<reference evidence="3" key="5">
    <citation type="submission" date="2018-04" db="UniProtKB">
        <authorList>
            <consortium name="EnsemblFungi"/>
        </authorList>
    </citation>
    <scope>IDENTIFICATION</scope>
    <source>
        <strain evidence="3">R3-111a-1</strain>
    </source>
</reference>
<dbReference type="RefSeq" id="XP_009223534.1">
    <property type="nucleotide sequence ID" value="XM_009225270.1"/>
</dbReference>
<evidence type="ECO:0008006" key="5">
    <source>
        <dbReference type="Google" id="ProtNLM"/>
    </source>
</evidence>
<feature type="compositionally biased region" description="Low complexity" evidence="1">
    <location>
        <begin position="53"/>
        <end position="71"/>
    </location>
</feature>
<gene>
    <name evidence="3" type="primary">20347904</name>
    <name evidence="2" type="ORF">GGTG_07446</name>
</gene>
<dbReference type="EMBL" id="GL385398">
    <property type="protein sequence ID" value="EJT73590.1"/>
    <property type="molecule type" value="Genomic_DNA"/>
</dbReference>
<reference evidence="4" key="1">
    <citation type="submission" date="2010-07" db="EMBL/GenBank/DDBJ databases">
        <title>The genome sequence of Gaeumannomyces graminis var. tritici strain R3-111a-1.</title>
        <authorList>
            <consortium name="The Broad Institute Genome Sequencing Platform"/>
            <person name="Ma L.-J."/>
            <person name="Dead R."/>
            <person name="Young S."/>
            <person name="Zeng Q."/>
            <person name="Koehrsen M."/>
            <person name="Alvarado L."/>
            <person name="Berlin A."/>
            <person name="Chapman S.B."/>
            <person name="Chen Z."/>
            <person name="Freedman E."/>
            <person name="Gellesch M."/>
            <person name="Goldberg J."/>
            <person name="Griggs A."/>
            <person name="Gujja S."/>
            <person name="Heilman E.R."/>
            <person name="Heiman D."/>
            <person name="Hepburn T."/>
            <person name="Howarth C."/>
            <person name="Jen D."/>
            <person name="Larson L."/>
            <person name="Mehta T."/>
            <person name="Neiman D."/>
            <person name="Pearson M."/>
            <person name="Roberts A."/>
            <person name="Saif S."/>
            <person name="Shea T."/>
            <person name="Shenoy N."/>
            <person name="Sisk P."/>
            <person name="Stolte C."/>
            <person name="Sykes S."/>
            <person name="Walk T."/>
            <person name="White J."/>
            <person name="Yandava C."/>
            <person name="Haas B."/>
            <person name="Nusbaum C."/>
            <person name="Birren B."/>
        </authorList>
    </citation>
    <scope>NUCLEOTIDE SEQUENCE [LARGE SCALE GENOMIC DNA]</scope>
    <source>
        <strain evidence="4">R3-111a-1</strain>
    </source>
</reference>
<sequence length="216" mass="22882">MGVAKACSQCRARKGKRIAPVDDGPHACAPCTRRGILFSFVARGTASRPRLLAAADSTSQSSSPSVTSNSGASTVAPGLNLSLASQLELVQLYLQLIHDKPHTLFHPTSLLQQVRDGAVPATRFVEAVKAALNAVMEAMSLANVHAAILLRNLCGAHGRPDAEMPYFGIALRIAQIIRLPASAASDGPIECLLKGTHLPPTLFHTPDLAFEAEWFS</sequence>